<reference evidence="1" key="1">
    <citation type="journal article" date="2023" name="Comput. Struct. Biotechnol. J.">
        <title>Discovery of a novel marine Bacteroidetes with a rich repertoire of carbohydrate-active enzymes.</title>
        <authorList>
            <person name="Chen B."/>
            <person name="Liu G."/>
            <person name="Chen Q."/>
            <person name="Wang H."/>
            <person name="Liu L."/>
            <person name="Tang K."/>
        </authorList>
    </citation>
    <scope>NUCLEOTIDE SEQUENCE</scope>
    <source>
        <strain evidence="1">TK19036</strain>
    </source>
</reference>
<proteinExistence type="predicted"/>
<sequence length="79" mass="8943">MKTQQYNPSPLERSFAQAISGVQNQIQDQIPGTKITSVQSNLNVDNPEVLFQLEDADGDYHEIVIRVIQRIDNEQSEAE</sequence>
<protein>
    <submittedName>
        <fullName evidence="1">Uncharacterized protein</fullName>
    </submittedName>
</protein>
<organism evidence="1">
    <name type="scientific">Roseihalotalea indica</name>
    <dbReference type="NCBI Taxonomy" id="2867963"/>
    <lineage>
        <taxon>Bacteria</taxon>
        <taxon>Pseudomonadati</taxon>
        <taxon>Bacteroidota</taxon>
        <taxon>Cytophagia</taxon>
        <taxon>Cytophagales</taxon>
        <taxon>Catalimonadaceae</taxon>
        <taxon>Roseihalotalea</taxon>
    </lineage>
</organism>
<evidence type="ECO:0000313" key="1">
    <source>
        <dbReference type="EMBL" id="WKN35790.1"/>
    </source>
</evidence>
<dbReference type="AlphaFoldDB" id="A0AA49GNF1"/>
<reference evidence="1" key="2">
    <citation type="journal article" date="2024" name="Antonie Van Leeuwenhoek">
        <title>Roseihalotalea indica gen. nov., sp. nov., a halophilic Bacteroidetes from mesopelagic Southwest Indian Ocean with higher carbohydrate metabolic potential.</title>
        <authorList>
            <person name="Chen B."/>
            <person name="Zhang M."/>
            <person name="Lin D."/>
            <person name="Ye J."/>
            <person name="Tang K."/>
        </authorList>
    </citation>
    <scope>NUCLEOTIDE SEQUENCE</scope>
    <source>
        <strain evidence="1">TK19036</strain>
    </source>
</reference>
<accession>A0AA49GNF1</accession>
<gene>
    <name evidence="1" type="ORF">K4G66_25820</name>
</gene>
<dbReference type="EMBL" id="CP120682">
    <property type="protein sequence ID" value="WKN35790.1"/>
    <property type="molecule type" value="Genomic_DNA"/>
</dbReference>
<name>A0AA49GNF1_9BACT</name>